<dbReference type="AlphaFoldDB" id="A0A6I8W6C3"/>
<evidence type="ECO:0000313" key="2">
    <source>
        <dbReference type="Proteomes" id="UP000001819"/>
    </source>
</evidence>
<keyword evidence="1" id="KW-0472">Membrane</keyword>
<reference evidence="3" key="1">
    <citation type="submission" date="2025-08" db="UniProtKB">
        <authorList>
            <consortium name="RefSeq"/>
        </authorList>
    </citation>
    <scope>IDENTIFICATION</scope>
    <source>
        <strain evidence="3">MV-25-SWS-2005</strain>
        <tissue evidence="3">Whole body</tissue>
    </source>
</reference>
<evidence type="ECO:0000313" key="3">
    <source>
        <dbReference type="RefSeq" id="XP_033238906.1"/>
    </source>
</evidence>
<dbReference type="RefSeq" id="XP_033238906.1">
    <property type="nucleotide sequence ID" value="XM_033383015.1"/>
</dbReference>
<dbReference type="InParanoid" id="A0A6I8W6C3"/>
<organism evidence="2 3">
    <name type="scientific">Drosophila pseudoobscura pseudoobscura</name>
    <name type="common">Fruit fly</name>
    <dbReference type="NCBI Taxonomy" id="46245"/>
    <lineage>
        <taxon>Eukaryota</taxon>
        <taxon>Metazoa</taxon>
        <taxon>Ecdysozoa</taxon>
        <taxon>Arthropoda</taxon>
        <taxon>Hexapoda</taxon>
        <taxon>Insecta</taxon>
        <taxon>Pterygota</taxon>
        <taxon>Neoptera</taxon>
        <taxon>Endopterygota</taxon>
        <taxon>Diptera</taxon>
        <taxon>Brachycera</taxon>
        <taxon>Muscomorpha</taxon>
        <taxon>Ephydroidea</taxon>
        <taxon>Drosophilidae</taxon>
        <taxon>Drosophila</taxon>
        <taxon>Sophophora</taxon>
    </lineage>
</organism>
<gene>
    <name evidence="3" type="primary">LOC6900759</name>
</gene>
<dbReference type="Proteomes" id="UP000001819">
    <property type="component" value="Chromosome X"/>
</dbReference>
<protein>
    <submittedName>
        <fullName evidence="3">Uncharacterized protein</fullName>
    </submittedName>
</protein>
<accession>A0A6I8W6C3</accession>
<sequence length="158" mass="17796">MSEYISFNVRIFEFPDLFDEFLAIMCFACPCLRWLCRCSSFRASILWACWNIVFGLVLIDLVLDFVREQKLAAAIKVIGCLSGAGFTLSGAMLLAGILKGSRCLVCSSIIVCGLSTLAIHWMIIPLALYIIFSIAVYTYLKTEMDADREHYEDLDPRV</sequence>
<dbReference type="KEGG" id="dpo:6900759"/>
<keyword evidence="2" id="KW-1185">Reference proteome</keyword>
<feature type="transmembrane region" description="Helical" evidence="1">
    <location>
        <begin position="45"/>
        <end position="66"/>
    </location>
</feature>
<keyword evidence="1" id="KW-0812">Transmembrane</keyword>
<name>A0A6I8W6C3_DROPS</name>
<feature type="transmembrane region" description="Helical" evidence="1">
    <location>
        <begin position="118"/>
        <end position="140"/>
    </location>
</feature>
<feature type="transmembrane region" description="Helical" evidence="1">
    <location>
        <begin position="78"/>
        <end position="98"/>
    </location>
</feature>
<proteinExistence type="predicted"/>
<keyword evidence="1" id="KW-1133">Transmembrane helix</keyword>
<evidence type="ECO:0000256" key="1">
    <source>
        <dbReference type="SAM" id="Phobius"/>
    </source>
</evidence>